<feature type="compositionally biased region" description="Polar residues" evidence="1">
    <location>
        <begin position="120"/>
        <end position="129"/>
    </location>
</feature>
<sequence>MAMFASARLALRRSLAAPPRASSLGASLRQATVEPSQRLHGPRLFNSDASASFENSPKTNKNLQEMEYKRRLEAKRTELIESLVQALDTCDPAQRDRIREKYKAAKQASEEYRAERQKNHNSNNGSQKSKTADGEKPMSFGSFLSITVGSILLGVTLSDLETKWRGRA</sequence>
<protein>
    <submittedName>
        <fullName evidence="2">Uncharacterized protein</fullName>
    </submittedName>
</protein>
<gene>
    <name evidence="2" type="ORF">URODEC1_LOCUS116864</name>
</gene>
<dbReference type="AlphaFoldDB" id="A0ABC9GMJ2"/>
<evidence type="ECO:0000313" key="2">
    <source>
        <dbReference type="EMBL" id="CAL5096126.1"/>
    </source>
</evidence>
<reference evidence="2 3" key="2">
    <citation type="submission" date="2024-10" db="EMBL/GenBank/DDBJ databases">
        <authorList>
            <person name="Ryan C."/>
        </authorList>
    </citation>
    <scope>NUCLEOTIDE SEQUENCE [LARGE SCALE GENOMIC DNA]</scope>
</reference>
<dbReference type="EMBL" id="OZ075119">
    <property type="protein sequence ID" value="CAL5096126.1"/>
    <property type="molecule type" value="Genomic_DNA"/>
</dbReference>
<organism evidence="2 3">
    <name type="scientific">Urochloa decumbens</name>
    <dbReference type="NCBI Taxonomy" id="240449"/>
    <lineage>
        <taxon>Eukaryota</taxon>
        <taxon>Viridiplantae</taxon>
        <taxon>Streptophyta</taxon>
        <taxon>Embryophyta</taxon>
        <taxon>Tracheophyta</taxon>
        <taxon>Spermatophyta</taxon>
        <taxon>Magnoliopsida</taxon>
        <taxon>Liliopsida</taxon>
        <taxon>Poales</taxon>
        <taxon>Poaceae</taxon>
        <taxon>PACMAD clade</taxon>
        <taxon>Panicoideae</taxon>
        <taxon>Panicodae</taxon>
        <taxon>Paniceae</taxon>
        <taxon>Melinidinae</taxon>
        <taxon>Urochloa</taxon>
    </lineage>
</organism>
<accession>A0ABC9GMJ2</accession>
<dbReference type="Proteomes" id="UP001497457">
    <property type="component" value="Chromosome 9rd"/>
</dbReference>
<evidence type="ECO:0000256" key="1">
    <source>
        <dbReference type="SAM" id="MobiDB-lite"/>
    </source>
</evidence>
<name>A0ABC9GMJ2_9POAL</name>
<keyword evidence="3" id="KW-1185">Reference proteome</keyword>
<proteinExistence type="predicted"/>
<reference evidence="3" key="1">
    <citation type="submission" date="2024-06" db="EMBL/GenBank/DDBJ databases">
        <authorList>
            <person name="Ryan C."/>
        </authorList>
    </citation>
    <scope>NUCLEOTIDE SEQUENCE [LARGE SCALE GENOMIC DNA]</scope>
</reference>
<feature type="region of interest" description="Disordered" evidence="1">
    <location>
        <begin position="101"/>
        <end position="136"/>
    </location>
</feature>
<feature type="compositionally biased region" description="Basic and acidic residues" evidence="1">
    <location>
        <begin position="101"/>
        <end position="118"/>
    </location>
</feature>
<evidence type="ECO:0000313" key="3">
    <source>
        <dbReference type="Proteomes" id="UP001497457"/>
    </source>
</evidence>
<feature type="compositionally biased region" description="Polar residues" evidence="1">
    <location>
        <begin position="47"/>
        <end position="57"/>
    </location>
</feature>
<feature type="region of interest" description="Disordered" evidence="1">
    <location>
        <begin position="33"/>
        <end position="57"/>
    </location>
</feature>